<name>A0A1I6L8G6_9SPHN</name>
<accession>A0A1I6L8G6</accession>
<keyword evidence="1" id="KW-1133">Transmembrane helix</keyword>
<dbReference type="AlphaFoldDB" id="A0A1I6L8G6"/>
<keyword evidence="1" id="KW-0472">Membrane</keyword>
<evidence type="ECO:0000256" key="1">
    <source>
        <dbReference type="SAM" id="Phobius"/>
    </source>
</evidence>
<sequence length="119" mass="12983">MADPRPKLRARLARAGRVTSDICHVGLSVSLWLSGTLLAALGMVLAFLFVAADGRPLRFFAHLQNLSTHYLFADPLARAHFDRQVLALLLGLVGLLAIARLPSFVGKLRRDLARGGRND</sequence>
<evidence type="ECO:0000313" key="2">
    <source>
        <dbReference type="EMBL" id="SFR99766.1"/>
    </source>
</evidence>
<dbReference type="OrthoDB" id="7573793at2"/>
<reference evidence="2 3" key="1">
    <citation type="submission" date="2016-10" db="EMBL/GenBank/DDBJ databases">
        <authorList>
            <person name="de Groot N.N."/>
        </authorList>
    </citation>
    <scope>NUCLEOTIDE SEQUENCE [LARGE SCALE GENOMIC DNA]</scope>
    <source>
        <strain evidence="2 3">S5-249</strain>
    </source>
</reference>
<dbReference type="EMBL" id="FOZG01000002">
    <property type="protein sequence ID" value="SFR99766.1"/>
    <property type="molecule type" value="Genomic_DNA"/>
</dbReference>
<dbReference type="RefSeq" id="WP_131819262.1">
    <property type="nucleotide sequence ID" value="NZ_FOZG01000002.1"/>
</dbReference>
<proteinExistence type="predicted"/>
<dbReference type="Proteomes" id="UP000198824">
    <property type="component" value="Unassembled WGS sequence"/>
</dbReference>
<dbReference type="STRING" id="1166337.SAMN05192580_2441"/>
<keyword evidence="1" id="KW-0812">Transmembrane</keyword>
<feature type="transmembrane region" description="Helical" evidence="1">
    <location>
        <begin position="21"/>
        <end position="50"/>
    </location>
</feature>
<gene>
    <name evidence="2" type="ORF">SAMN05192580_2441</name>
</gene>
<feature type="transmembrane region" description="Helical" evidence="1">
    <location>
        <begin position="85"/>
        <end position="105"/>
    </location>
</feature>
<evidence type="ECO:0000313" key="3">
    <source>
        <dbReference type="Proteomes" id="UP000198824"/>
    </source>
</evidence>
<organism evidence="2 3">
    <name type="scientific">Sphingomonas jatrophae</name>
    <dbReference type="NCBI Taxonomy" id="1166337"/>
    <lineage>
        <taxon>Bacteria</taxon>
        <taxon>Pseudomonadati</taxon>
        <taxon>Pseudomonadota</taxon>
        <taxon>Alphaproteobacteria</taxon>
        <taxon>Sphingomonadales</taxon>
        <taxon>Sphingomonadaceae</taxon>
        <taxon>Sphingomonas</taxon>
    </lineage>
</organism>
<protein>
    <submittedName>
        <fullName evidence="2">Uncharacterized protein</fullName>
    </submittedName>
</protein>
<keyword evidence="3" id="KW-1185">Reference proteome</keyword>